<dbReference type="Gene3D" id="3.40.50.1820">
    <property type="entry name" value="alpha/beta hydrolase"/>
    <property type="match status" value="1"/>
</dbReference>
<dbReference type="AlphaFoldDB" id="A0AAN6GR78"/>
<evidence type="ECO:0000256" key="1">
    <source>
        <dbReference type="ARBA" id="ARBA00022801"/>
    </source>
</evidence>
<accession>A0AAN6GR78</accession>
<keyword evidence="1" id="KW-0378">Hydrolase</keyword>
<feature type="domain" description="Serine hydrolase" evidence="3">
    <location>
        <begin position="49"/>
        <end position="306"/>
    </location>
</feature>
<organism evidence="4 5">
    <name type="scientific">Tilletia horrida</name>
    <dbReference type="NCBI Taxonomy" id="155126"/>
    <lineage>
        <taxon>Eukaryota</taxon>
        <taxon>Fungi</taxon>
        <taxon>Dikarya</taxon>
        <taxon>Basidiomycota</taxon>
        <taxon>Ustilaginomycotina</taxon>
        <taxon>Exobasidiomycetes</taxon>
        <taxon>Tilletiales</taxon>
        <taxon>Tilletiaceae</taxon>
        <taxon>Tilletia</taxon>
    </lineage>
</organism>
<dbReference type="InterPro" id="IPR005645">
    <property type="entry name" value="FSH-like_dom"/>
</dbReference>
<dbReference type="PANTHER" id="PTHR48070:SF4">
    <property type="entry name" value="ESTERASE ALNB"/>
    <property type="match status" value="1"/>
</dbReference>
<reference evidence="4" key="1">
    <citation type="journal article" date="2023" name="PhytoFront">
        <title>Draft Genome Resources of Seven Strains of Tilletia horrida, Causal Agent of Kernel Smut of Rice.</title>
        <authorList>
            <person name="Khanal S."/>
            <person name="Antony Babu S."/>
            <person name="Zhou X.G."/>
        </authorList>
    </citation>
    <scope>NUCLEOTIDE SEQUENCE</scope>
    <source>
        <strain evidence="4">TX6</strain>
    </source>
</reference>
<comment type="caution">
    <text evidence="4">The sequence shown here is derived from an EMBL/GenBank/DDBJ whole genome shotgun (WGS) entry which is preliminary data.</text>
</comment>
<evidence type="ECO:0000256" key="2">
    <source>
        <dbReference type="SAM" id="MobiDB-lite"/>
    </source>
</evidence>
<dbReference type="GO" id="GO:0016787">
    <property type="term" value="F:hydrolase activity"/>
    <property type="evidence" value="ECO:0007669"/>
    <property type="project" value="UniProtKB-KW"/>
</dbReference>
<proteinExistence type="predicted"/>
<evidence type="ECO:0000313" key="4">
    <source>
        <dbReference type="EMBL" id="KAK0552224.1"/>
    </source>
</evidence>
<dbReference type="InterPro" id="IPR050593">
    <property type="entry name" value="LovG"/>
</dbReference>
<evidence type="ECO:0000259" key="3">
    <source>
        <dbReference type="Pfam" id="PF03959"/>
    </source>
</evidence>
<dbReference type="InterPro" id="IPR029058">
    <property type="entry name" value="AB_hydrolase_fold"/>
</dbReference>
<dbReference type="PANTHER" id="PTHR48070">
    <property type="entry name" value="ESTERASE OVCA2"/>
    <property type="match status" value="1"/>
</dbReference>
<dbReference type="Proteomes" id="UP001176517">
    <property type="component" value="Unassembled WGS sequence"/>
</dbReference>
<feature type="region of interest" description="Disordered" evidence="2">
    <location>
        <begin position="192"/>
        <end position="215"/>
    </location>
</feature>
<protein>
    <recommendedName>
        <fullName evidence="3">Serine hydrolase domain-containing protein</fullName>
    </recommendedName>
</protein>
<dbReference type="GO" id="GO:0005634">
    <property type="term" value="C:nucleus"/>
    <property type="evidence" value="ECO:0007669"/>
    <property type="project" value="TreeGrafter"/>
</dbReference>
<dbReference type="Pfam" id="PF03959">
    <property type="entry name" value="FSH1"/>
    <property type="match status" value="1"/>
</dbReference>
<dbReference type="SUPFAM" id="SSF53474">
    <property type="entry name" value="alpha/beta-Hydrolases"/>
    <property type="match status" value="1"/>
</dbReference>
<dbReference type="GO" id="GO:0019748">
    <property type="term" value="P:secondary metabolic process"/>
    <property type="evidence" value="ECO:0007669"/>
    <property type="project" value="TreeGrafter"/>
</dbReference>
<gene>
    <name evidence="4" type="ORF">OC846_002975</name>
</gene>
<evidence type="ECO:0000313" key="5">
    <source>
        <dbReference type="Proteomes" id="UP001176517"/>
    </source>
</evidence>
<sequence length="328" mass="35658">MAQVINRLKANRPAALNLHSKSIDHIPDSKSSPLTHVFGKHNSSPHKSRPTRILCLHGKGTSAKVLETQMKPLLKKLGSRVECVFLNGPVLSDPYHGIDRYFSGPYFSWYPSPTRQSLTEALDFILDQIDSLGPFDGVFGFSQGAAMAAMLCMDYPHMFKFAAFFCGGRPYDRDTLQRVSLERGTGDFVTRTITTSSSTSSASSPTSSGSSTPRSKFGEVKFSSSFLHSNASSEDNIFDFATSELDMNASRRPSLRPTALITVPTVHLIGKQDAHAGEGRMLKELCDQTSAVLVEHDGGHVMPRTSAPVGELFNAVDAVIKKGLSQSS</sequence>
<dbReference type="GO" id="GO:0005737">
    <property type="term" value="C:cytoplasm"/>
    <property type="evidence" value="ECO:0007669"/>
    <property type="project" value="TreeGrafter"/>
</dbReference>
<keyword evidence="5" id="KW-1185">Reference proteome</keyword>
<dbReference type="EMBL" id="JAPDMZ010000066">
    <property type="protein sequence ID" value="KAK0552224.1"/>
    <property type="molecule type" value="Genomic_DNA"/>
</dbReference>
<name>A0AAN6GR78_9BASI</name>